<evidence type="ECO:0000256" key="12">
    <source>
        <dbReference type="SAM" id="Coils"/>
    </source>
</evidence>
<accession>S7T8A7</accession>
<evidence type="ECO:0000256" key="3">
    <source>
        <dbReference type="ARBA" id="ARBA00005712"/>
    </source>
</evidence>
<evidence type="ECO:0000313" key="16">
    <source>
        <dbReference type="Proteomes" id="UP000014975"/>
    </source>
</evidence>
<name>S7T8A7_9BACT</name>
<dbReference type="CDD" id="cd12152">
    <property type="entry name" value="F1-ATPase_delta"/>
    <property type="match status" value="1"/>
</dbReference>
<keyword evidence="6 10" id="KW-0406">Ion transport</keyword>
<dbReference type="OrthoDB" id="9799969at2"/>
<protein>
    <recommendedName>
        <fullName evidence="10">ATP synthase epsilon chain</fullName>
    </recommendedName>
    <alternativeName>
        <fullName evidence="10">ATP synthase F1 sector epsilon subunit</fullName>
    </alternativeName>
    <alternativeName>
        <fullName evidence="10">F-ATPase epsilon subunit</fullName>
    </alternativeName>
</protein>
<evidence type="ECO:0000256" key="11">
    <source>
        <dbReference type="RuleBase" id="RU003656"/>
    </source>
</evidence>
<keyword evidence="12" id="KW-0175">Coiled coil</keyword>
<dbReference type="Pfam" id="PF02823">
    <property type="entry name" value="ATP-synt_DE_N"/>
    <property type="match status" value="1"/>
</dbReference>
<keyword evidence="8 10" id="KW-0139">CF(1)</keyword>
<dbReference type="PANTHER" id="PTHR13822">
    <property type="entry name" value="ATP SYNTHASE DELTA/EPSILON CHAIN"/>
    <property type="match status" value="1"/>
</dbReference>
<feature type="domain" description="ATP synthase epsilon subunit C-terminal" evidence="13">
    <location>
        <begin position="87"/>
        <end position="128"/>
    </location>
</feature>
<keyword evidence="10" id="KW-0375">Hydrogen ion transport</keyword>
<evidence type="ECO:0000256" key="5">
    <source>
        <dbReference type="ARBA" id="ARBA00022448"/>
    </source>
</evidence>
<dbReference type="PATRIC" id="fig|1121439.3.peg.1574"/>
<dbReference type="NCBIfam" id="TIGR01216">
    <property type="entry name" value="ATP_synt_epsi"/>
    <property type="match status" value="1"/>
</dbReference>
<dbReference type="InterPro" id="IPR001469">
    <property type="entry name" value="ATP_synth_F1_dsu/esu"/>
</dbReference>
<comment type="function">
    <text evidence="1 10">Produces ATP from ADP in the presence of a proton gradient across the membrane.</text>
</comment>
<dbReference type="NCBIfam" id="NF009980">
    <property type="entry name" value="PRK13446.1"/>
    <property type="match status" value="1"/>
</dbReference>
<comment type="subcellular location">
    <subcellularLocation>
        <location evidence="2 10">Cell membrane</location>
        <topology evidence="2 10">Peripheral membrane protein</topology>
    </subcellularLocation>
</comment>
<dbReference type="STRING" id="1121439.dsat_0227"/>
<dbReference type="EMBL" id="ATHI01000026">
    <property type="protein sequence ID" value="EPR32786.1"/>
    <property type="molecule type" value="Genomic_DNA"/>
</dbReference>
<dbReference type="eggNOG" id="COG0355">
    <property type="taxonomic scope" value="Bacteria"/>
</dbReference>
<dbReference type="HAMAP" id="MF_00530">
    <property type="entry name" value="ATP_synth_epsil_bac"/>
    <property type="match status" value="1"/>
</dbReference>
<dbReference type="GO" id="GO:0005524">
    <property type="term" value="F:ATP binding"/>
    <property type="evidence" value="ECO:0007669"/>
    <property type="project" value="UniProtKB-UniRule"/>
</dbReference>
<dbReference type="GO" id="GO:0005886">
    <property type="term" value="C:plasma membrane"/>
    <property type="evidence" value="ECO:0007669"/>
    <property type="project" value="UniProtKB-SubCell"/>
</dbReference>
<gene>
    <name evidence="10" type="primary">atpC</name>
    <name evidence="15" type="ORF">dsat_0227</name>
</gene>
<feature type="coiled-coil region" evidence="12">
    <location>
        <begin position="83"/>
        <end position="117"/>
    </location>
</feature>
<reference evidence="15 16" key="1">
    <citation type="journal article" date="2013" name="Genome Announc.">
        <title>Draft genome sequences for three mercury-methylating, sulfate-reducing bacteria.</title>
        <authorList>
            <person name="Brown S.D."/>
            <person name="Hurt R.A.Jr."/>
            <person name="Gilmour C.C."/>
            <person name="Elias D.A."/>
        </authorList>
    </citation>
    <scope>NUCLEOTIDE SEQUENCE [LARGE SCALE GENOMIC DNA]</scope>
    <source>
        <strain evidence="15 16">DSM 16529</strain>
    </source>
</reference>
<keyword evidence="10" id="KW-1003">Cell membrane</keyword>
<comment type="caution">
    <text evidence="15">The sequence shown here is derived from an EMBL/GenBank/DDBJ whole genome shotgun (WGS) entry which is preliminary data.</text>
</comment>
<evidence type="ECO:0000256" key="4">
    <source>
        <dbReference type="ARBA" id="ARBA00011648"/>
    </source>
</evidence>
<sequence length="141" mass="15598">MAQIHLEIVTPDRKVLSQPVDYVGAPGIEGEFGIMANHVPFLSALGIGNLYYKDSGKYHYVFVAGGFAEVSDNKVTILAEVAEKAAEIDVERARRARERAEERTRLQKEEIDFARSRAALQRSLARMRCRASAESAGTCVL</sequence>
<proteinExistence type="inferred from homology"/>
<dbReference type="Gene3D" id="2.60.15.10">
    <property type="entry name" value="F0F1 ATP synthase delta/epsilon subunit, N-terminal"/>
    <property type="match status" value="1"/>
</dbReference>
<dbReference type="GO" id="GO:0045259">
    <property type="term" value="C:proton-transporting ATP synthase complex"/>
    <property type="evidence" value="ECO:0007669"/>
    <property type="project" value="UniProtKB-KW"/>
</dbReference>
<comment type="subunit">
    <text evidence="4 10 11">F-type ATPases have 2 components, CF(1) - the catalytic core - and CF(0) - the membrane proton channel. CF(1) has five subunits: alpha(3), beta(3), gamma(1), delta(1), epsilon(1). CF(0) has three main subunits: a, b and c.</text>
</comment>
<keyword evidence="9 10" id="KW-0066">ATP synthesis</keyword>
<feature type="domain" description="ATP synthase F1 complex delta/epsilon subunit N-terminal" evidence="14">
    <location>
        <begin position="4"/>
        <end position="82"/>
    </location>
</feature>
<dbReference type="AlphaFoldDB" id="S7T8A7"/>
<evidence type="ECO:0000256" key="2">
    <source>
        <dbReference type="ARBA" id="ARBA00004202"/>
    </source>
</evidence>
<dbReference type="PANTHER" id="PTHR13822:SF10">
    <property type="entry name" value="ATP SYNTHASE EPSILON CHAIN, CHLOROPLASTIC"/>
    <property type="match status" value="1"/>
</dbReference>
<evidence type="ECO:0000256" key="10">
    <source>
        <dbReference type="HAMAP-Rule" id="MF_00530"/>
    </source>
</evidence>
<evidence type="ECO:0000259" key="14">
    <source>
        <dbReference type="Pfam" id="PF02823"/>
    </source>
</evidence>
<evidence type="ECO:0000256" key="7">
    <source>
        <dbReference type="ARBA" id="ARBA00023136"/>
    </source>
</evidence>
<dbReference type="Gene3D" id="1.20.5.440">
    <property type="entry name" value="ATP synthase delta/epsilon subunit, C-terminal domain"/>
    <property type="match status" value="1"/>
</dbReference>
<organism evidence="15 16">
    <name type="scientific">Alkalidesulfovibrio alkalitolerans DSM 16529</name>
    <dbReference type="NCBI Taxonomy" id="1121439"/>
    <lineage>
        <taxon>Bacteria</taxon>
        <taxon>Pseudomonadati</taxon>
        <taxon>Thermodesulfobacteriota</taxon>
        <taxon>Desulfovibrionia</taxon>
        <taxon>Desulfovibrionales</taxon>
        <taxon>Desulfovibrionaceae</taxon>
        <taxon>Alkalidesulfovibrio</taxon>
    </lineage>
</organism>
<evidence type="ECO:0000256" key="8">
    <source>
        <dbReference type="ARBA" id="ARBA00023196"/>
    </source>
</evidence>
<evidence type="ECO:0000259" key="13">
    <source>
        <dbReference type="Pfam" id="PF00401"/>
    </source>
</evidence>
<dbReference type="Proteomes" id="UP000014975">
    <property type="component" value="Unassembled WGS sequence"/>
</dbReference>
<dbReference type="GO" id="GO:0046933">
    <property type="term" value="F:proton-transporting ATP synthase activity, rotational mechanism"/>
    <property type="evidence" value="ECO:0007669"/>
    <property type="project" value="UniProtKB-UniRule"/>
</dbReference>
<dbReference type="InterPro" id="IPR020546">
    <property type="entry name" value="ATP_synth_F1_dsu/esu_N"/>
</dbReference>
<keyword evidence="16" id="KW-1185">Reference proteome</keyword>
<evidence type="ECO:0000256" key="6">
    <source>
        <dbReference type="ARBA" id="ARBA00023065"/>
    </source>
</evidence>
<dbReference type="InterPro" id="IPR036794">
    <property type="entry name" value="ATP_F1_dsu/esu_C_sf"/>
</dbReference>
<comment type="similarity">
    <text evidence="3 10 11">Belongs to the ATPase epsilon chain family.</text>
</comment>
<dbReference type="SUPFAM" id="SSF46604">
    <property type="entry name" value="Epsilon subunit of F1F0-ATP synthase C-terminal domain"/>
    <property type="match status" value="1"/>
</dbReference>
<dbReference type="Pfam" id="PF00401">
    <property type="entry name" value="ATP-synt_DE"/>
    <property type="match status" value="1"/>
</dbReference>
<evidence type="ECO:0000313" key="15">
    <source>
        <dbReference type="EMBL" id="EPR32786.1"/>
    </source>
</evidence>
<dbReference type="RefSeq" id="WP_020886921.1">
    <property type="nucleotide sequence ID" value="NZ_ATHI01000026.1"/>
</dbReference>
<dbReference type="SUPFAM" id="SSF51344">
    <property type="entry name" value="Epsilon subunit of F1F0-ATP synthase N-terminal domain"/>
    <property type="match status" value="1"/>
</dbReference>
<dbReference type="InterPro" id="IPR020547">
    <property type="entry name" value="ATP_synth_F1_esu_C"/>
</dbReference>
<dbReference type="InterPro" id="IPR036771">
    <property type="entry name" value="ATPsynth_dsu/esu_N"/>
</dbReference>
<keyword evidence="7 10" id="KW-0472">Membrane</keyword>
<evidence type="ECO:0000256" key="1">
    <source>
        <dbReference type="ARBA" id="ARBA00003543"/>
    </source>
</evidence>
<keyword evidence="5 10" id="KW-0813">Transport</keyword>
<evidence type="ECO:0000256" key="9">
    <source>
        <dbReference type="ARBA" id="ARBA00023310"/>
    </source>
</evidence>